<organism evidence="3 4">
    <name type="scientific">Stephanodiscus triporus</name>
    <dbReference type="NCBI Taxonomy" id="2934178"/>
    <lineage>
        <taxon>Eukaryota</taxon>
        <taxon>Sar</taxon>
        <taxon>Stramenopiles</taxon>
        <taxon>Ochrophyta</taxon>
        <taxon>Bacillariophyta</taxon>
        <taxon>Coscinodiscophyceae</taxon>
        <taxon>Thalassiosirophycidae</taxon>
        <taxon>Stephanodiscales</taxon>
        <taxon>Stephanodiscaceae</taxon>
        <taxon>Stephanodiscus</taxon>
    </lineage>
</organism>
<dbReference type="InterPro" id="IPR013742">
    <property type="entry name" value="Whirly"/>
</dbReference>
<dbReference type="SUPFAM" id="SSF54447">
    <property type="entry name" value="ssDNA-binding transcriptional regulator domain"/>
    <property type="match status" value="1"/>
</dbReference>
<keyword evidence="4" id="KW-1185">Reference proteome</keyword>
<dbReference type="PANTHER" id="PTHR31745:SF1">
    <property type="entry name" value="SINGLE-STRANDED DNA-BINDING PROTEIN WHY2, MITOCHONDRIAL"/>
    <property type="match status" value="1"/>
</dbReference>
<dbReference type="PANTHER" id="PTHR31745">
    <property type="entry name" value="SINGLE-STRANDED DNA-BINDING PROTEIN WHY2, MITOCHONDRIAL"/>
    <property type="match status" value="1"/>
</dbReference>
<keyword evidence="2" id="KW-0809">Transit peptide</keyword>
<dbReference type="Pfam" id="PF08536">
    <property type="entry name" value="Whirly"/>
    <property type="match status" value="1"/>
</dbReference>
<sequence>MMPRRAFPQYTIFGPDSAMSVRAVLPTFKRAGTDGVSVERRGKLVLEFVPRNNTGSGYAWMEKTLFSLTAEEVGLLVGQLPGNAVELCHPTYGGVDGDVGGEGGGEGATTGARQVGGDAIEKVLTIDPGEGATLRFRVDYMKGGVAGQAPPGVEGMPTTPLEVTIQAGEFEVFKSICQTSIPYILGWNTSMDIASAAAISKGISGGGNDRYSY</sequence>
<dbReference type="Proteomes" id="UP001530315">
    <property type="component" value="Unassembled WGS sequence"/>
</dbReference>
<gene>
    <name evidence="3" type="ORF">ACHAW5_003399</name>
</gene>
<evidence type="ECO:0000313" key="4">
    <source>
        <dbReference type="Proteomes" id="UP001530315"/>
    </source>
</evidence>
<evidence type="ECO:0000313" key="3">
    <source>
        <dbReference type="EMBL" id="KAL3777965.1"/>
    </source>
</evidence>
<name>A0ABD3NPG2_9STRA</name>
<protein>
    <submittedName>
        <fullName evidence="3">Uncharacterized protein</fullName>
    </submittedName>
</protein>
<reference evidence="3 4" key="1">
    <citation type="submission" date="2024-10" db="EMBL/GenBank/DDBJ databases">
        <title>Updated reference genomes for cyclostephanoid diatoms.</title>
        <authorList>
            <person name="Roberts W.R."/>
            <person name="Alverson A.J."/>
        </authorList>
    </citation>
    <scope>NUCLEOTIDE SEQUENCE [LARGE SCALE GENOMIC DNA]</scope>
    <source>
        <strain evidence="3 4">AJA276-08</strain>
    </source>
</reference>
<evidence type="ECO:0000256" key="2">
    <source>
        <dbReference type="ARBA" id="ARBA00022946"/>
    </source>
</evidence>
<dbReference type="InterPro" id="IPR009044">
    <property type="entry name" value="ssDNA-bd_transcriptional_reg"/>
</dbReference>
<dbReference type="AlphaFoldDB" id="A0ABD3NPG2"/>
<accession>A0ABD3NPG2</accession>
<dbReference type="EMBL" id="JALLAZ020001251">
    <property type="protein sequence ID" value="KAL3777965.1"/>
    <property type="molecule type" value="Genomic_DNA"/>
</dbReference>
<comment type="similarity">
    <text evidence="1">Belongs to the Whirly family.</text>
</comment>
<evidence type="ECO:0000256" key="1">
    <source>
        <dbReference type="ARBA" id="ARBA00006061"/>
    </source>
</evidence>
<dbReference type="Gene3D" id="2.30.31.10">
    <property type="entry name" value="Transcriptional Coactivator Pc4, Chain A"/>
    <property type="match status" value="1"/>
</dbReference>
<comment type="caution">
    <text evidence="3">The sequence shown here is derived from an EMBL/GenBank/DDBJ whole genome shotgun (WGS) entry which is preliminary data.</text>
</comment>
<proteinExistence type="inferred from homology"/>